<evidence type="ECO:0000256" key="3">
    <source>
        <dbReference type="ARBA" id="ARBA00022771"/>
    </source>
</evidence>
<feature type="compositionally biased region" description="Basic and acidic residues" evidence="6">
    <location>
        <begin position="100"/>
        <end position="115"/>
    </location>
</feature>
<comment type="caution">
    <text evidence="8">The sequence shown here is derived from an EMBL/GenBank/DDBJ whole genome shotgun (WGS) entry which is preliminary data.</text>
</comment>
<keyword evidence="3 5" id="KW-0863">Zinc-finger</keyword>
<feature type="region of interest" description="Disordered" evidence="6">
    <location>
        <begin position="31"/>
        <end position="68"/>
    </location>
</feature>
<dbReference type="PANTHER" id="PTHR13555:SF68">
    <property type="entry name" value="ZINC FINGER PROTEIN 474"/>
    <property type="match status" value="1"/>
</dbReference>
<keyword evidence="1" id="KW-0479">Metal-binding</keyword>
<dbReference type="PROSITE" id="PS52027">
    <property type="entry name" value="ZF_C2HC_C3H"/>
    <property type="match status" value="4"/>
</dbReference>
<reference evidence="8" key="2">
    <citation type="submission" date="2017-10" db="EMBL/GenBank/DDBJ databases">
        <title>Ladona fulva Genome sequencing and assembly.</title>
        <authorList>
            <person name="Murali S."/>
            <person name="Richards S."/>
            <person name="Bandaranaike D."/>
            <person name="Bellair M."/>
            <person name="Blankenburg K."/>
            <person name="Chao H."/>
            <person name="Dinh H."/>
            <person name="Doddapaneni H."/>
            <person name="Dugan-Rocha S."/>
            <person name="Elkadiri S."/>
            <person name="Gnanaolivu R."/>
            <person name="Hernandez B."/>
            <person name="Skinner E."/>
            <person name="Javaid M."/>
            <person name="Lee S."/>
            <person name="Li M."/>
            <person name="Ming W."/>
            <person name="Munidasa M."/>
            <person name="Muniz J."/>
            <person name="Nguyen L."/>
            <person name="Hughes D."/>
            <person name="Osuji N."/>
            <person name="Pu L.-L."/>
            <person name="Puazo M."/>
            <person name="Qu C."/>
            <person name="Quiroz J."/>
            <person name="Raj R."/>
            <person name="Weissenberger G."/>
            <person name="Xin Y."/>
            <person name="Zou X."/>
            <person name="Han Y."/>
            <person name="Worley K."/>
            <person name="Muzny D."/>
            <person name="Gibbs R."/>
        </authorList>
    </citation>
    <scope>NUCLEOTIDE SEQUENCE</scope>
    <source>
        <strain evidence="8">Sampled in the wild</strain>
    </source>
</reference>
<dbReference type="EMBL" id="KZ308242">
    <property type="protein sequence ID" value="KAG8225547.1"/>
    <property type="molecule type" value="Genomic_DNA"/>
</dbReference>
<sequence length="244" mass="27995">MLQSERQSHLVECENCNRTFLPDRLQVHLRSCRSPPEGTKPRSVLSTPQKPREDEVAPPTPSPRPRRPIVPCYVCGREFGSKSIGIHEPQCLSKWRAENEKLAPQQRRPEPKKPGESNQEPAMQTSPSPVSPRPAQGQPSRPPTVPCYLCGRQFGTKSIAIHEPQCLKKWRSENEKLPPERRRPEPQKPEMRFKENGQVDCEATFEAIWETHLQQLVPCKTCGRTFFPDRIEIHERSCKGQVKK</sequence>
<name>A0A8K0NXP4_LADFU</name>
<gene>
    <name evidence="8" type="ORF">J437_LFUL002063</name>
</gene>
<dbReference type="GO" id="GO:0008270">
    <property type="term" value="F:zinc ion binding"/>
    <property type="evidence" value="ECO:0007669"/>
    <property type="project" value="UniProtKB-KW"/>
</dbReference>
<evidence type="ECO:0000256" key="4">
    <source>
        <dbReference type="ARBA" id="ARBA00022833"/>
    </source>
</evidence>
<dbReference type="InterPro" id="IPR049899">
    <property type="entry name" value="Znf_C2HC_C3H"/>
</dbReference>
<feature type="domain" description="C2HC/C3H-type" evidence="7">
    <location>
        <begin position="215"/>
        <end position="244"/>
    </location>
</feature>
<evidence type="ECO:0000313" key="9">
    <source>
        <dbReference type="Proteomes" id="UP000792457"/>
    </source>
</evidence>
<feature type="domain" description="C2HC/C3H-type" evidence="7">
    <location>
        <begin position="143"/>
        <end position="172"/>
    </location>
</feature>
<dbReference type="AlphaFoldDB" id="A0A8K0NXP4"/>
<dbReference type="OrthoDB" id="265955at2759"/>
<dbReference type="InterPro" id="IPR026319">
    <property type="entry name" value="ZC2HC1A/B-like"/>
</dbReference>
<accession>A0A8K0NXP4</accession>
<feature type="compositionally biased region" description="Polar residues" evidence="6">
    <location>
        <begin position="116"/>
        <end position="128"/>
    </location>
</feature>
<organism evidence="8 9">
    <name type="scientific">Ladona fulva</name>
    <name type="common">Scarce chaser dragonfly</name>
    <name type="synonym">Libellula fulva</name>
    <dbReference type="NCBI Taxonomy" id="123851"/>
    <lineage>
        <taxon>Eukaryota</taxon>
        <taxon>Metazoa</taxon>
        <taxon>Ecdysozoa</taxon>
        <taxon>Arthropoda</taxon>
        <taxon>Hexapoda</taxon>
        <taxon>Insecta</taxon>
        <taxon>Pterygota</taxon>
        <taxon>Palaeoptera</taxon>
        <taxon>Odonata</taxon>
        <taxon>Epiprocta</taxon>
        <taxon>Anisoptera</taxon>
        <taxon>Libelluloidea</taxon>
        <taxon>Libellulidae</taxon>
        <taxon>Ladona</taxon>
    </lineage>
</organism>
<dbReference type="Pfam" id="PF13913">
    <property type="entry name" value="zf-C2HC_2"/>
    <property type="match status" value="4"/>
</dbReference>
<feature type="domain" description="C2HC/C3H-type" evidence="7">
    <location>
        <begin position="9"/>
        <end position="38"/>
    </location>
</feature>
<evidence type="ECO:0000256" key="2">
    <source>
        <dbReference type="ARBA" id="ARBA00022737"/>
    </source>
</evidence>
<evidence type="ECO:0000256" key="6">
    <source>
        <dbReference type="SAM" id="MobiDB-lite"/>
    </source>
</evidence>
<dbReference type="PANTHER" id="PTHR13555">
    <property type="entry name" value="C2H2 ZINC FINGER CGI-62-RELATED"/>
    <property type="match status" value="1"/>
</dbReference>
<feature type="region of interest" description="Disordered" evidence="6">
    <location>
        <begin position="100"/>
        <end position="142"/>
    </location>
</feature>
<reference evidence="8" key="1">
    <citation type="submission" date="2013-04" db="EMBL/GenBank/DDBJ databases">
        <authorList>
            <person name="Qu J."/>
            <person name="Murali S.C."/>
            <person name="Bandaranaike D."/>
            <person name="Bellair M."/>
            <person name="Blankenburg K."/>
            <person name="Chao H."/>
            <person name="Dinh H."/>
            <person name="Doddapaneni H."/>
            <person name="Downs B."/>
            <person name="Dugan-Rocha S."/>
            <person name="Elkadiri S."/>
            <person name="Gnanaolivu R.D."/>
            <person name="Hernandez B."/>
            <person name="Javaid M."/>
            <person name="Jayaseelan J.C."/>
            <person name="Lee S."/>
            <person name="Li M."/>
            <person name="Ming W."/>
            <person name="Munidasa M."/>
            <person name="Muniz J."/>
            <person name="Nguyen L."/>
            <person name="Ongeri F."/>
            <person name="Osuji N."/>
            <person name="Pu L.-L."/>
            <person name="Puazo M."/>
            <person name="Qu C."/>
            <person name="Quiroz J."/>
            <person name="Raj R."/>
            <person name="Weissenberger G."/>
            <person name="Xin Y."/>
            <person name="Zou X."/>
            <person name="Han Y."/>
            <person name="Richards S."/>
            <person name="Worley K."/>
            <person name="Muzny D."/>
            <person name="Gibbs R."/>
        </authorList>
    </citation>
    <scope>NUCLEOTIDE SEQUENCE</scope>
    <source>
        <strain evidence="8">Sampled in the wild</strain>
    </source>
</reference>
<keyword evidence="9" id="KW-1185">Reference proteome</keyword>
<keyword evidence="2" id="KW-0677">Repeat</keyword>
<evidence type="ECO:0000256" key="1">
    <source>
        <dbReference type="ARBA" id="ARBA00022723"/>
    </source>
</evidence>
<feature type="domain" description="C2HC/C3H-type" evidence="7">
    <location>
        <begin position="68"/>
        <end position="97"/>
    </location>
</feature>
<evidence type="ECO:0000256" key="5">
    <source>
        <dbReference type="PROSITE-ProRule" id="PRU01371"/>
    </source>
</evidence>
<evidence type="ECO:0000313" key="8">
    <source>
        <dbReference type="EMBL" id="KAG8225547.1"/>
    </source>
</evidence>
<keyword evidence="4" id="KW-0862">Zinc</keyword>
<proteinExistence type="predicted"/>
<dbReference type="Gene3D" id="3.30.160.60">
    <property type="entry name" value="Classic Zinc Finger"/>
    <property type="match status" value="4"/>
</dbReference>
<evidence type="ECO:0000259" key="7">
    <source>
        <dbReference type="PROSITE" id="PS52027"/>
    </source>
</evidence>
<dbReference type="Proteomes" id="UP000792457">
    <property type="component" value="Unassembled WGS sequence"/>
</dbReference>
<protein>
    <recommendedName>
        <fullName evidence="7">C2HC/C3H-type domain-containing protein</fullName>
    </recommendedName>
</protein>